<feature type="compositionally biased region" description="Polar residues" evidence="1">
    <location>
        <begin position="75"/>
        <end position="89"/>
    </location>
</feature>
<gene>
    <name evidence="2" type="ORF">PUN28_013690</name>
</gene>
<dbReference type="Proteomes" id="UP001430953">
    <property type="component" value="Unassembled WGS sequence"/>
</dbReference>
<organism evidence="2 3">
    <name type="scientific">Cardiocondyla obscurior</name>
    <dbReference type="NCBI Taxonomy" id="286306"/>
    <lineage>
        <taxon>Eukaryota</taxon>
        <taxon>Metazoa</taxon>
        <taxon>Ecdysozoa</taxon>
        <taxon>Arthropoda</taxon>
        <taxon>Hexapoda</taxon>
        <taxon>Insecta</taxon>
        <taxon>Pterygota</taxon>
        <taxon>Neoptera</taxon>
        <taxon>Endopterygota</taxon>
        <taxon>Hymenoptera</taxon>
        <taxon>Apocrita</taxon>
        <taxon>Aculeata</taxon>
        <taxon>Formicoidea</taxon>
        <taxon>Formicidae</taxon>
        <taxon>Myrmicinae</taxon>
        <taxon>Cardiocondyla</taxon>
    </lineage>
</organism>
<reference evidence="2 3" key="1">
    <citation type="submission" date="2023-03" db="EMBL/GenBank/DDBJ databases">
        <title>High recombination rates correlate with genetic variation in Cardiocondyla obscurior ants.</title>
        <authorList>
            <person name="Errbii M."/>
        </authorList>
    </citation>
    <scope>NUCLEOTIDE SEQUENCE [LARGE SCALE GENOMIC DNA]</scope>
    <source>
        <strain evidence="2">Alpha-2009</strain>
        <tissue evidence="2">Whole body</tissue>
    </source>
</reference>
<feature type="region of interest" description="Disordered" evidence="1">
    <location>
        <begin position="75"/>
        <end position="125"/>
    </location>
</feature>
<protein>
    <submittedName>
        <fullName evidence="2">Uncharacterized protein</fullName>
    </submittedName>
</protein>
<comment type="caution">
    <text evidence="2">The sequence shown here is derived from an EMBL/GenBank/DDBJ whole genome shotgun (WGS) entry which is preliminary data.</text>
</comment>
<evidence type="ECO:0000256" key="1">
    <source>
        <dbReference type="SAM" id="MobiDB-lite"/>
    </source>
</evidence>
<evidence type="ECO:0000313" key="2">
    <source>
        <dbReference type="EMBL" id="KAL0110214.1"/>
    </source>
</evidence>
<accession>A0AAW2F2Q6</accession>
<feature type="compositionally biased region" description="Basic residues" evidence="1">
    <location>
        <begin position="107"/>
        <end position="117"/>
    </location>
</feature>
<proteinExistence type="predicted"/>
<keyword evidence="3" id="KW-1185">Reference proteome</keyword>
<name>A0AAW2F2Q6_9HYME</name>
<evidence type="ECO:0000313" key="3">
    <source>
        <dbReference type="Proteomes" id="UP001430953"/>
    </source>
</evidence>
<dbReference type="EMBL" id="JADYXP020000014">
    <property type="protein sequence ID" value="KAL0110214.1"/>
    <property type="molecule type" value="Genomic_DNA"/>
</dbReference>
<dbReference type="AlphaFoldDB" id="A0AAW2F2Q6"/>
<sequence length="125" mass="13800">MGNLRVKGPRATRMGLAEDRIETVAACLNEMMRGCMQDVCGQKMQFLSDSLATTVATIKSPSLFLYSSLNVKSSGVSDLSHSSTGQSFSARVRNPSLGPRCAERNVAKKKKKKREKLKYRDGREI</sequence>